<name>A0A4S4LJE4_9AGAM</name>
<protein>
    <recommendedName>
        <fullName evidence="3">Mitochondrial glyco protein</fullName>
    </recommendedName>
</protein>
<keyword evidence="2" id="KW-1185">Reference proteome</keyword>
<evidence type="ECO:0000313" key="1">
    <source>
        <dbReference type="EMBL" id="THH11945.1"/>
    </source>
</evidence>
<dbReference type="PANTHER" id="PTHR10826">
    <property type="entry name" value="COMPLEMENT COMPONENT 1"/>
    <property type="match status" value="1"/>
</dbReference>
<dbReference type="GO" id="GO:0005759">
    <property type="term" value="C:mitochondrial matrix"/>
    <property type="evidence" value="ECO:0007669"/>
    <property type="project" value="InterPro"/>
</dbReference>
<reference evidence="1 2" key="1">
    <citation type="submission" date="2019-02" db="EMBL/GenBank/DDBJ databases">
        <title>Genome sequencing of the rare red list fungi Phellinidium pouzarii.</title>
        <authorList>
            <person name="Buettner E."/>
            <person name="Kellner H."/>
        </authorList>
    </citation>
    <scope>NUCLEOTIDE SEQUENCE [LARGE SCALE GENOMIC DNA]</scope>
    <source>
        <strain evidence="1 2">DSM 108285</strain>
    </source>
</reference>
<dbReference type="AlphaFoldDB" id="A0A4S4LJE4"/>
<dbReference type="OrthoDB" id="278212at2759"/>
<comment type="caution">
    <text evidence="1">The sequence shown here is derived from an EMBL/GenBank/DDBJ whole genome shotgun (WGS) entry which is preliminary data.</text>
</comment>
<gene>
    <name evidence="1" type="ORF">EW145_g350</name>
</gene>
<organism evidence="1 2">
    <name type="scientific">Phellinidium pouzarii</name>
    <dbReference type="NCBI Taxonomy" id="167371"/>
    <lineage>
        <taxon>Eukaryota</taxon>
        <taxon>Fungi</taxon>
        <taxon>Dikarya</taxon>
        <taxon>Basidiomycota</taxon>
        <taxon>Agaricomycotina</taxon>
        <taxon>Agaricomycetes</taxon>
        <taxon>Hymenochaetales</taxon>
        <taxon>Hymenochaetaceae</taxon>
        <taxon>Phellinidium</taxon>
    </lineage>
</organism>
<dbReference type="PANTHER" id="PTHR10826:SF1">
    <property type="entry name" value="COMPLEMENT COMPONENT 1 Q SUBCOMPONENT-BINDING PROTEIN, MITOCHONDRIAL"/>
    <property type="match status" value="1"/>
</dbReference>
<dbReference type="InterPro" id="IPR036561">
    <property type="entry name" value="MAM33_sf"/>
</dbReference>
<accession>A0A4S4LJE4</accession>
<dbReference type="Proteomes" id="UP000308199">
    <property type="component" value="Unassembled WGS sequence"/>
</dbReference>
<dbReference type="SUPFAM" id="SSF54529">
    <property type="entry name" value="Mitochondrial glycoprotein MAM33-like"/>
    <property type="match status" value="1"/>
</dbReference>
<evidence type="ECO:0008006" key="3">
    <source>
        <dbReference type="Google" id="ProtNLM"/>
    </source>
</evidence>
<dbReference type="Gene3D" id="3.10.280.10">
    <property type="entry name" value="Mitochondrial glycoprotein"/>
    <property type="match status" value="1"/>
</dbReference>
<dbReference type="InterPro" id="IPR003428">
    <property type="entry name" value="MAM33"/>
</dbReference>
<dbReference type="GO" id="GO:0042256">
    <property type="term" value="P:cytosolic ribosome assembly"/>
    <property type="evidence" value="ECO:0007669"/>
    <property type="project" value="TreeGrafter"/>
</dbReference>
<proteinExistence type="predicted"/>
<dbReference type="EMBL" id="SGPK01000006">
    <property type="protein sequence ID" value="THH11945.1"/>
    <property type="molecule type" value="Genomic_DNA"/>
</dbReference>
<evidence type="ECO:0000313" key="2">
    <source>
        <dbReference type="Proteomes" id="UP000308199"/>
    </source>
</evidence>
<sequence>MSALRTVRSLAAASSRTLAQRSVIGGAQRSVLSCSTLARALQCQKQWAVPAVRAFSISARTQKEGASDVSLSQKLQEELNYERGSAQAGQPEFIKDFVNQGVWTIDDTLGNDEVAFVRKFGNETIRLLFSISDLNASESDREFEMEQRVEAGEEADPEQQTISPCRVQVIVTKSDTPGSMNIDTMCQDVGFLIEHVGFFNDALIGTEVTAEMDWKRRGLYSGPSFDHLDPEVQEEFEKFLDERGINEALAIFLHDYAEYKEQTEYVSWIEKVQKFVEN</sequence>
<dbReference type="Pfam" id="PF02330">
    <property type="entry name" value="MAM33"/>
    <property type="match status" value="1"/>
</dbReference>